<keyword evidence="4" id="KW-1185">Reference proteome</keyword>
<dbReference type="PANTHER" id="PTHR45713:SF6">
    <property type="entry name" value="F5_8 TYPE C DOMAIN-CONTAINING PROTEIN"/>
    <property type="match status" value="1"/>
</dbReference>
<keyword evidence="2" id="KW-0812">Transmembrane</keyword>
<reference evidence="4" key="1">
    <citation type="journal article" date="2016" name="Nat. Commun.">
        <title>The Gonium pectorale genome demonstrates co-option of cell cycle regulation during the evolution of multicellularity.</title>
        <authorList>
            <person name="Hanschen E.R."/>
            <person name="Marriage T.N."/>
            <person name="Ferris P.J."/>
            <person name="Hamaji T."/>
            <person name="Toyoda A."/>
            <person name="Fujiyama A."/>
            <person name="Neme R."/>
            <person name="Noguchi H."/>
            <person name="Minakuchi Y."/>
            <person name="Suzuki M."/>
            <person name="Kawai-Toyooka H."/>
            <person name="Smith D.R."/>
            <person name="Sparks H."/>
            <person name="Anderson J."/>
            <person name="Bakaric R."/>
            <person name="Luria V."/>
            <person name="Karger A."/>
            <person name="Kirschner M.W."/>
            <person name="Durand P.M."/>
            <person name="Michod R.E."/>
            <person name="Nozaki H."/>
            <person name="Olson B.J."/>
        </authorList>
    </citation>
    <scope>NUCLEOTIDE SEQUENCE [LARGE SCALE GENOMIC DNA]</scope>
    <source>
        <strain evidence="4">NIES-2863</strain>
    </source>
</reference>
<feature type="region of interest" description="Disordered" evidence="1">
    <location>
        <begin position="87"/>
        <end position="112"/>
    </location>
</feature>
<dbReference type="InterPro" id="IPR051941">
    <property type="entry name" value="BG_Antigen-Binding_Lectin"/>
</dbReference>
<gene>
    <name evidence="3" type="ORF">GPECTOR_29g3</name>
</gene>
<feature type="region of interest" description="Disordered" evidence="1">
    <location>
        <begin position="850"/>
        <end position="869"/>
    </location>
</feature>
<accession>A0A150GFY9</accession>
<feature type="transmembrane region" description="Helical" evidence="2">
    <location>
        <begin position="1213"/>
        <end position="1235"/>
    </location>
</feature>
<evidence type="ECO:0000256" key="2">
    <source>
        <dbReference type="SAM" id="Phobius"/>
    </source>
</evidence>
<evidence type="ECO:0000313" key="4">
    <source>
        <dbReference type="Proteomes" id="UP000075714"/>
    </source>
</evidence>
<dbReference type="Proteomes" id="UP000075714">
    <property type="component" value="Unassembled WGS sequence"/>
</dbReference>
<keyword evidence="2" id="KW-0472">Membrane</keyword>
<keyword evidence="2" id="KW-1133">Transmembrane helix</keyword>
<sequence>MAEDCGPAWPQGRRAAFCTDPSLAQVSYHRPVDWGPDLPSVGLAPRSDELLRPGGPVPLAAGALITDGRVPPASSAATGPAIARTCPRPLDANTSLSEAARPGGGSRPGYTGPSDGVFLTLDLGLGPGPEWAGGGDAGGVAVEAVVITFAPFNQGIWAVEMSPSLDVYVGNVPAGSSFNGSGSGRENTPCALGVGHMSGLDPHDDSWLLDGQSGPSRRTVACLGARGRYVTLSAPLRWRLRAGYQWGMPPLCEVEVYARVAAGADSSLRLVTWRPTAASTSQAAGAGAASLALRNPNYPSAWARAAPAPGLAAESAHCTVAADLPSRNYWLMDLQRSAAVALVRVLGGRSLGLAVRVAVLRGDWDGATHPADLAPGSFAACAPSGGLAGDLLTTDTSLQGGAAEAACGDGAAGYAVGRYVVLYRTDALPLLLCAAHVYVRADSANAPLPAGELDGAGGLTMLRWVSGGAGRGGSYGDGAGLVGGLVVGGATTRLVRGRATENLTSSASPVPVRRRGLRLRDESRGLLSALRSFAHGLLPFTTAVAAGAPRQGSRQPAAVSVRERDLASVGARPAALRQLFPGGPAPLPFPGRFWRLDLGRPLGVEAVALLVGLETGNYSLYGGIQILVSNDPSGASGTVVTTSAEERHTYGCGGVVGRYVLAGPTAADVSPPLMGLEVHTAADASEGRIVSGRPTGQSGGQLVGAGGSANAVNGYYSAAAAEQAAPGRMFGSATAPSPAPWWVVDLGVVLPLTAVEITSMEPESSAGVVPGGGSALLVGYELRLSNSSMERGDEGVLAVPADSTPAIAPGATTRILLPPASPPARQLIVRLPPSSTLQLLQQPLAQQQALQVAGRRSMEQSPADGGSLPSPLTVLRLGQVELFVNATQLAAASALGSPLLSPVRLYVSSGVPVGDAVLASVSSPAGDESSVSSSTGCAYAQPSGSGVAWLTVDTGVTSAPLRRVELASLLWPDAAYAGSAALELRLGDAEVAEGGGGDENPVLLAAPVSLQPGALLLRYLPDGAAGRFLTLRAADGRNLTVCRLALFGPSEFDLLLSPAPSSSTPPNTTQPPRPAPYQVGAVTSSSQAVQVVAASTIAAAAGASIAASVAGGVAASLATSAAAGGMTAGGAAGATGAAGGLGSASSSTVASTGVLAASLLIQHLQFFAVTPDASANMTQQYLQVNGALRWINLAFGTLGLREVPPGEAAAYNQLLNCALMIGAALGAHAGALALFRAWGWLRSLGLPAWFVFPHLELFVVGFCLVSLSEVSAVLLASGVTTGRVLPLAVGGPLAALLVAYVACAAAVVVGGALLKRLELGAWNRPEGPQLEALQQRRTLKYLADGLSLLAAVRCLYPEAKGAPDSRRPASGDLAAPGPALPIDIVKSGPPAGNAADLKSTGGTEPDGKDGGASANQGGGTDGVSSTEGGAKPLDAASRSLLSRCELFDRYGLWFADNQGHRALAMTFQIPCQFKWHYST</sequence>
<feature type="compositionally biased region" description="Low complexity" evidence="1">
    <location>
        <begin position="1057"/>
        <end position="1067"/>
    </location>
</feature>
<organism evidence="3 4">
    <name type="scientific">Gonium pectorale</name>
    <name type="common">Green alga</name>
    <dbReference type="NCBI Taxonomy" id="33097"/>
    <lineage>
        <taxon>Eukaryota</taxon>
        <taxon>Viridiplantae</taxon>
        <taxon>Chlorophyta</taxon>
        <taxon>core chlorophytes</taxon>
        <taxon>Chlorophyceae</taxon>
        <taxon>CS clade</taxon>
        <taxon>Chlamydomonadales</taxon>
        <taxon>Volvocaceae</taxon>
        <taxon>Gonium</taxon>
    </lineage>
</organism>
<dbReference type="InterPro" id="IPR008979">
    <property type="entry name" value="Galactose-bd-like_sf"/>
</dbReference>
<evidence type="ECO:0008006" key="5">
    <source>
        <dbReference type="Google" id="ProtNLM"/>
    </source>
</evidence>
<evidence type="ECO:0000256" key="1">
    <source>
        <dbReference type="SAM" id="MobiDB-lite"/>
    </source>
</evidence>
<feature type="transmembrane region" description="Helical" evidence="2">
    <location>
        <begin position="1287"/>
        <end position="1314"/>
    </location>
</feature>
<feature type="region of interest" description="Disordered" evidence="1">
    <location>
        <begin position="1057"/>
        <end position="1080"/>
    </location>
</feature>
<comment type="caution">
    <text evidence="3">The sequence shown here is derived from an EMBL/GenBank/DDBJ whole genome shotgun (WGS) entry which is preliminary data.</text>
</comment>
<dbReference type="PANTHER" id="PTHR45713">
    <property type="entry name" value="FTP DOMAIN-CONTAINING PROTEIN"/>
    <property type="match status" value="1"/>
</dbReference>
<evidence type="ECO:0000313" key="3">
    <source>
        <dbReference type="EMBL" id="KXZ48250.1"/>
    </source>
</evidence>
<name>A0A150GFY9_GONPE</name>
<dbReference type="Gene3D" id="2.60.120.260">
    <property type="entry name" value="Galactose-binding domain-like"/>
    <property type="match status" value="1"/>
</dbReference>
<proteinExistence type="predicted"/>
<protein>
    <recommendedName>
        <fullName evidence="5">Fucolectin tachylectin-4 pentraxin-1 domain-containing protein</fullName>
    </recommendedName>
</protein>
<dbReference type="EMBL" id="LSYV01000030">
    <property type="protein sequence ID" value="KXZ48250.1"/>
    <property type="molecule type" value="Genomic_DNA"/>
</dbReference>
<feature type="region of interest" description="Disordered" evidence="1">
    <location>
        <begin position="1391"/>
        <end position="1431"/>
    </location>
</feature>
<dbReference type="SUPFAM" id="SSF49785">
    <property type="entry name" value="Galactose-binding domain-like"/>
    <property type="match status" value="1"/>
</dbReference>